<feature type="transmembrane region" description="Helical" evidence="13">
    <location>
        <begin position="423"/>
        <end position="444"/>
    </location>
</feature>
<dbReference type="Gene3D" id="2.70.98.90">
    <property type="match status" value="1"/>
</dbReference>
<evidence type="ECO:0000313" key="17">
    <source>
        <dbReference type="EMBL" id="MYM92774.1"/>
    </source>
</evidence>
<evidence type="ECO:0000256" key="12">
    <source>
        <dbReference type="ARBA" id="ARBA00033342"/>
    </source>
</evidence>
<name>A0A845GEP7_9BURK</name>
<evidence type="ECO:0000256" key="7">
    <source>
        <dbReference type="ARBA" id="ARBA00022927"/>
    </source>
</evidence>
<evidence type="ECO:0000256" key="10">
    <source>
        <dbReference type="ARBA" id="ARBA00023186"/>
    </source>
</evidence>
<feature type="domain" description="Membrane insertase YidC/Oxa/ALB C-terminal" evidence="15">
    <location>
        <begin position="358"/>
        <end position="535"/>
    </location>
</feature>
<evidence type="ECO:0000256" key="3">
    <source>
        <dbReference type="ARBA" id="ARBA00015325"/>
    </source>
</evidence>
<dbReference type="GO" id="GO:0005886">
    <property type="term" value="C:plasma membrane"/>
    <property type="evidence" value="ECO:0007669"/>
    <property type="project" value="UniProtKB-SubCell"/>
</dbReference>
<comment type="similarity">
    <text evidence="2 13">Belongs to the OXA1/ALB3/YidC family. Type 1 subfamily.</text>
</comment>
<dbReference type="NCBIfam" id="NF002352">
    <property type="entry name" value="PRK01318.1-3"/>
    <property type="match status" value="1"/>
</dbReference>
<dbReference type="CDD" id="cd19961">
    <property type="entry name" value="EcYidC-like_peri"/>
    <property type="match status" value="1"/>
</dbReference>
<keyword evidence="5 13" id="KW-1003">Cell membrane</keyword>
<evidence type="ECO:0000256" key="8">
    <source>
        <dbReference type="ARBA" id="ARBA00022989"/>
    </source>
</evidence>
<evidence type="ECO:0000256" key="2">
    <source>
        <dbReference type="ARBA" id="ARBA00010527"/>
    </source>
</evidence>
<evidence type="ECO:0000313" key="18">
    <source>
        <dbReference type="Proteomes" id="UP000447355"/>
    </source>
</evidence>
<evidence type="ECO:0000256" key="4">
    <source>
        <dbReference type="ARBA" id="ARBA00022448"/>
    </source>
</evidence>
<evidence type="ECO:0000256" key="9">
    <source>
        <dbReference type="ARBA" id="ARBA00023136"/>
    </source>
</evidence>
<dbReference type="PRINTS" id="PR01900">
    <property type="entry name" value="YIDCPROTEIN"/>
</dbReference>
<feature type="transmembrane region" description="Helical" evidence="13">
    <location>
        <begin position="12"/>
        <end position="30"/>
    </location>
</feature>
<dbReference type="InterPro" id="IPR038221">
    <property type="entry name" value="YidC_periplasmic_sf"/>
</dbReference>
<dbReference type="InterPro" id="IPR028053">
    <property type="entry name" value="Membr_insert_YidC_N"/>
</dbReference>
<comment type="caution">
    <text evidence="17">The sequence shown here is derived from an EMBL/GenBank/DDBJ whole genome shotgun (WGS) entry which is preliminary data.</text>
</comment>
<comment type="function">
    <text evidence="13">Required for the insertion and/or proper folding and/or complex formation of integral membrane proteins into the membrane. Involved in integration of membrane proteins that insert both dependently and independently of the Sec translocase complex, as well as at least some lipoproteins. Aids folding of multispanning membrane proteins.</text>
</comment>
<feature type="transmembrane region" description="Helical" evidence="13">
    <location>
        <begin position="468"/>
        <end position="485"/>
    </location>
</feature>
<accession>A0A845GEP7</accession>
<dbReference type="PANTHER" id="PTHR12428:SF65">
    <property type="entry name" value="CYTOCHROME C OXIDASE ASSEMBLY PROTEIN COX18, MITOCHONDRIAL"/>
    <property type="match status" value="1"/>
</dbReference>
<keyword evidence="9 13" id="KW-0472">Membrane</keyword>
<evidence type="ECO:0000256" key="14">
    <source>
        <dbReference type="SAM" id="MobiDB-lite"/>
    </source>
</evidence>
<feature type="domain" description="Membrane insertase YidC N-terminal" evidence="16">
    <location>
        <begin position="75"/>
        <end position="346"/>
    </location>
</feature>
<dbReference type="GO" id="GO:0051205">
    <property type="term" value="P:protein insertion into membrane"/>
    <property type="evidence" value="ECO:0007669"/>
    <property type="project" value="TreeGrafter"/>
</dbReference>
<gene>
    <name evidence="13 17" type="primary">yidC</name>
    <name evidence="17" type="ORF">GTP90_02730</name>
</gene>
<feature type="region of interest" description="Disordered" evidence="14">
    <location>
        <begin position="37"/>
        <end position="57"/>
    </location>
</feature>
<evidence type="ECO:0000259" key="15">
    <source>
        <dbReference type="Pfam" id="PF02096"/>
    </source>
</evidence>
<keyword evidence="4 13" id="KW-0813">Transport</keyword>
<reference evidence="17" key="1">
    <citation type="submission" date="2019-12" db="EMBL/GenBank/DDBJ databases">
        <title>Novel species isolated from a subtropical stream in China.</title>
        <authorList>
            <person name="Lu H."/>
        </authorList>
    </citation>
    <scope>NUCLEOTIDE SEQUENCE [LARGE SCALE GENOMIC DNA]</scope>
    <source>
        <strain evidence="17">FT81W</strain>
    </source>
</reference>
<dbReference type="NCBIfam" id="TIGR03593">
    <property type="entry name" value="yidC_nterm"/>
    <property type="match status" value="1"/>
</dbReference>
<evidence type="ECO:0000256" key="1">
    <source>
        <dbReference type="ARBA" id="ARBA00004429"/>
    </source>
</evidence>
<feature type="region of interest" description="Disordered" evidence="14">
    <location>
        <begin position="549"/>
        <end position="573"/>
    </location>
</feature>
<dbReference type="NCBIfam" id="TIGR03592">
    <property type="entry name" value="yidC_oxa1_cterm"/>
    <property type="match status" value="1"/>
</dbReference>
<dbReference type="PRINTS" id="PR00701">
    <property type="entry name" value="60KDINNERMP"/>
</dbReference>
<keyword evidence="6 13" id="KW-0812">Transmembrane</keyword>
<dbReference type="InterPro" id="IPR028055">
    <property type="entry name" value="YidC/Oxa/ALB_C"/>
</dbReference>
<dbReference type="InterPro" id="IPR047196">
    <property type="entry name" value="YidC_ALB_C"/>
</dbReference>
<keyword evidence="8 13" id="KW-1133">Transmembrane helix</keyword>
<keyword evidence="7 13" id="KW-0653">Protein transport</keyword>
<evidence type="ECO:0000259" key="16">
    <source>
        <dbReference type="Pfam" id="PF14849"/>
    </source>
</evidence>
<dbReference type="InterPro" id="IPR019998">
    <property type="entry name" value="Membr_insert_YidC"/>
</dbReference>
<dbReference type="PANTHER" id="PTHR12428">
    <property type="entry name" value="OXA1"/>
    <property type="match status" value="1"/>
</dbReference>
<sequence>MNQPSPSRRLTKIILATLAICSCVAVLVHITTAPKPGGLTSPGQPHGATHSAPTTDSDAVRVTVVDPAMAPEGALEIETNVMKARVSLIGGQLTHVELKKYADAGGTGRKAVLIDSSPRRQFTLQTGLVEHDGALPDHHTKFHIASLTSGEKGRAGEVTIKADRNDITLEKRFVFRSNSYTISLEEAIRNDRASTAAPILYLQLRHDGRKPEGEGRFSGGFSGPVIYSDKGGYQKLTFAALNKGIARHVRTADNGWFAIPQHFFVTAVIPKAGTPREIYATKVAQNAYTLGNKIPLGELRPHEVRTIGTDIYAGPIDRTLLETEAPGLDLTQDYGWLTVVAEPMYTMLSIAKSLIGNWGWAIIAMTLVVRILFLPLSASTHKRMAKIKLLAPQLQALREQMGDDPAAMHKATMALYRQENISLTAGCLPLLVQMPIFLALYWVLQSSVALRGAPWVGWIHDLTQPDPYFVLPVLYAITMLLTVKLSPKPVAPTSPYIAYAFPFGLSLVFAFMPAGVAMFWIVTNIMTFAQQFYYHSKHRLSGIGKSGGSPIASAADTEDLPGQTEKSQEPMLG</sequence>
<evidence type="ECO:0000256" key="11">
    <source>
        <dbReference type="ARBA" id="ARBA00033245"/>
    </source>
</evidence>
<proteinExistence type="inferred from homology"/>
<dbReference type="CDD" id="cd20070">
    <property type="entry name" value="5TM_YidC_Alb3"/>
    <property type="match status" value="1"/>
</dbReference>
<evidence type="ECO:0000256" key="6">
    <source>
        <dbReference type="ARBA" id="ARBA00022692"/>
    </source>
</evidence>
<protein>
    <recommendedName>
        <fullName evidence="3 13">Membrane protein insertase YidC</fullName>
    </recommendedName>
    <alternativeName>
        <fullName evidence="12 13">Foldase YidC</fullName>
    </alternativeName>
    <alternativeName>
        <fullName evidence="11 13">Membrane integrase YidC</fullName>
    </alternativeName>
    <alternativeName>
        <fullName evidence="13">Membrane protein YidC</fullName>
    </alternativeName>
</protein>
<dbReference type="Pfam" id="PF14849">
    <property type="entry name" value="YidC_periplas"/>
    <property type="match status" value="1"/>
</dbReference>
<feature type="transmembrane region" description="Helical" evidence="13">
    <location>
        <begin position="497"/>
        <end position="522"/>
    </location>
</feature>
<dbReference type="EMBL" id="WWCX01000001">
    <property type="protein sequence ID" value="MYM92774.1"/>
    <property type="molecule type" value="Genomic_DNA"/>
</dbReference>
<evidence type="ECO:0000256" key="5">
    <source>
        <dbReference type="ARBA" id="ARBA00022475"/>
    </source>
</evidence>
<dbReference type="Proteomes" id="UP000447355">
    <property type="component" value="Unassembled WGS sequence"/>
</dbReference>
<comment type="subunit">
    <text evidence="13">Interacts with the Sec translocase complex via SecD. Specifically interacts with transmembrane segments of nascent integral membrane proteins during membrane integration.</text>
</comment>
<dbReference type="AlphaFoldDB" id="A0A845GEP7"/>
<comment type="subcellular location">
    <subcellularLocation>
        <location evidence="1">Cell inner membrane</location>
        <topology evidence="1">Multi-pass membrane protein</topology>
    </subcellularLocation>
    <subcellularLocation>
        <location evidence="13">Cell membrane</location>
        <topology evidence="13">Multi-pass membrane protein</topology>
    </subcellularLocation>
</comment>
<dbReference type="HAMAP" id="MF_01810">
    <property type="entry name" value="YidC_type1"/>
    <property type="match status" value="1"/>
</dbReference>
<dbReference type="Pfam" id="PF02096">
    <property type="entry name" value="60KD_IMP"/>
    <property type="match status" value="1"/>
</dbReference>
<dbReference type="GO" id="GO:0015031">
    <property type="term" value="P:protein transport"/>
    <property type="evidence" value="ECO:0007669"/>
    <property type="project" value="UniProtKB-KW"/>
</dbReference>
<feature type="transmembrane region" description="Helical" evidence="13">
    <location>
        <begin position="358"/>
        <end position="378"/>
    </location>
</feature>
<keyword evidence="10 13" id="KW-0143">Chaperone</keyword>
<dbReference type="GO" id="GO:0032977">
    <property type="term" value="F:membrane insertase activity"/>
    <property type="evidence" value="ECO:0007669"/>
    <property type="project" value="InterPro"/>
</dbReference>
<dbReference type="InterPro" id="IPR001708">
    <property type="entry name" value="YidC/ALB3/OXA1/COX18"/>
</dbReference>
<dbReference type="RefSeq" id="WP_161082031.1">
    <property type="nucleotide sequence ID" value="NZ_WWCX01000001.1"/>
</dbReference>
<organism evidence="17 18">
    <name type="scientific">Duganella vulcania</name>
    <dbReference type="NCBI Taxonomy" id="2692166"/>
    <lineage>
        <taxon>Bacteria</taxon>
        <taxon>Pseudomonadati</taxon>
        <taxon>Pseudomonadota</taxon>
        <taxon>Betaproteobacteria</taxon>
        <taxon>Burkholderiales</taxon>
        <taxon>Oxalobacteraceae</taxon>
        <taxon>Telluria group</taxon>
        <taxon>Duganella</taxon>
    </lineage>
</organism>
<evidence type="ECO:0000256" key="13">
    <source>
        <dbReference type="HAMAP-Rule" id="MF_01810"/>
    </source>
</evidence>